<dbReference type="EMBL" id="JAECZO010000054">
    <property type="protein sequence ID" value="KAK7195431.1"/>
    <property type="molecule type" value="Genomic_DNA"/>
</dbReference>
<sequence length="404" mass="43785">MKPAREVLDADRRCVDLSDQRGGLSASVLESLRTFLRYNDRYIHLRVSDNLLGSEAMAELCALIKRHPHLATLEAQHCGLLDKDFRYYVGPAITTMPRITYVDLSRNCGLTDASADTVARILLETEVETMRLGGTSLTEAGGRVIAAAVVNTTALVSCELPFTVGTAVLEEVEECTRRNRAHRAVLNSATAHYTRLRVSRSRLPSLPALKPVEAPVALLTDQLSPLDVAPRPSPATPALDVGPNVGESDMDRQWRACIHKGRKRALTQTESTPPPPSSVSATSAPSAPPSSSTSHMGSSSRRALRTSSTVLPAAPSPTPSPLPSLTRRAKATPNSLEEVTMWDWADPAMSTTLHCLYLLDHQAQVLAQHRTATAATAVPEVPRRSRVSHTRKPNGADPLRLPYL</sequence>
<comment type="caution">
    <text evidence="2">The sequence shown here is derived from an EMBL/GenBank/DDBJ whole genome shotgun (WGS) entry which is preliminary data.</text>
</comment>
<organism evidence="2 3">
    <name type="scientific">Novymonas esmeraldas</name>
    <dbReference type="NCBI Taxonomy" id="1808958"/>
    <lineage>
        <taxon>Eukaryota</taxon>
        <taxon>Discoba</taxon>
        <taxon>Euglenozoa</taxon>
        <taxon>Kinetoplastea</taxon>
        <taxon>Metakinetoplastina</taxon>
        <taxon>Trypanosomatida</taxon>
        <taxon>Trypanosomatidae</taxon>
        <taxon>Novymonas</taxon>
    </lineage>
</organism>
<dbReference type="SUPFAM" id="SSF52047">
    <property type="entry name" value="RNI-like"/>
    <property type="match status" value="1"/>
</dbReference>
<accession>A0AAW0EQD7</accession>
<dbReference type="Proteomes" id="UP001430356">
    <property type="component" value="Unassembled WGS sequence"/>
</dbReference>
<evidence type="ECO:0000313" key="3">
    <source>
        <dbReference type="Proteomes" id="UP001430356"/>
    </source>
</evidence>
<dbReference type="AlphaFoldDB" id="A0AAW0EQD7"/>
<name>A0AAW0EQD7_9TRYP</name>
<gene>
    <name evidence="2" type="ORF">NESM_000470300</name>
</gene>
<feature type="region of interest" description="Disordered" evidence="1">
    <location>
        <begin position="227"/>
        <end position="248"/>
    </location>
</feature>
<feature type="compositionally biased region" description="Low complexity" evidence="1">
    <location>
        <begin position="278"/>
        <end position="313"/>
    </location>
</feature>
<proteinExistence type="predicted"/>
<dbReference type="InterPro" id="IPR032675">
    <property type="entry name" value="LRR_dom_sf"/>
</dbReference>
<dbReference type="Gene3D" id="3.80.10.10">
    <property type="entry name" value="Ribonuclease Inhibitor"/>
    <property type="match status" value="1"/>
</dbReference>
<evidence type="ECO:0000256" key="1">
    <source>
        <dbReference type="SAM" id="MobiDB-lite"/>
    </source>
</evidence>
<evidence type="ECO:0000313" key="2">
    <source>
        <dbReference type="EMBL" id="KAK7195431.1"/>
    </source>
</evidence>
<reference evidence="2 3" key="1">
    <citation type="journal article" date="2021" name="MBio">
        <title>A New Model Trypanosomatid, Novymonas esmeraldas: Genomic Perception of Its 'Candidatus Pandoraea novymonadis' Endosymbiont.</title>
        <authorList>
            <person name="Zakharova A."/>
            <person name="Saura A."/>
            <person name="Butenko A."/>
            <person name="Podesvova L."/>
            <person name="Warmusova S."/>
            <person name="Kostygov A.Y."/>
            <person name="Nenarokova A."/>
            <person name="Lukes J."/>
            <person name="Opperdoes F.R."/>
            <person name="Yurchenko V."/>
        </authorList>
    </citation>
    <scope>NUCLEOTIDE SEQUENCE [LARGE SCALE GENOMIC DNA]</scope>
    <source>
        <strain evidence="2 3">E262AT.01</strain>
    </source>
</reference>
<protein>
    <submittedName>
        <fullName evidence="2">Uncharacterized protein</fullName>
    </submittedName>
</protein>
<keyword evidence="3" id="KW-1185">Reference proteome</keyword>
<feature type="region of interest" description="Disordered" evidence="1">
    <location>
        <begin position="380"/>
        <end position="404"/>
    </location>
</feature>
<feature type="region of interest" description="Disordered" evidence="1">
    <location>
        <begin position="262"/>
        <end position="335"/>
    </location>
</feature>